<protein>
    <recommendedName>
        <fullName evidence="2">Retrotransposon gag domain-containing protein</fullName>
    </recommendedName>
</protein>
<dbReference type="InterPro" id="IPR005162">
    <property type="entry name" value="Retrotrans_gag_dom"/>
</dbReference>
<proteinExistence type="predicted"/>
<sequence>MLRAMQQQFECMDVMFNEIRDRMDRQDAVIATWREGRPQGDPYVRRQARRAPVDDSDGDHEDEFEGEEDQASLNGRFVPRGERRGRGKNDPEAYLEWEKKVELIFECHNYSEEKKVKLVVIEFTDYAIIWWDQLVMNRRRNHERAIETWEEMRAIMRRRFVPSHYYRDLYQKLQSLTQGYRSVDDYYKEMEIALIWANVEEDREATMARFLNGLNRDIANVVELQHYVELEDMVHMAIKVERQLKRKGTRSFQNPGSSTSWKSNWRKDEGDCFKVQNQTTKEERGSSQCHIASQCPNKRTMIARVDGEVETESESDADQMPMLEDTCDDDVEYPVEGESLVARRALSAQVKEDDMEQQRENIFHTRCHINNKVCSMIIDGGSCTNVASTTLVEKLNFPTLKHPMLYKLKWLNDCGEIKVTYYWAGHGNLTGRPFMMGSRIGILL</sequence>
<accession>A0A2N9HTW7</accession>
<evidence type="ECO:0000259" key="2">
    <source>
        <dbReference type="Pfam" id="PF03732"/>
    </source>
</evidence>
<feature type="region of interest" description="Disordered" evidence="1">
    <location>
        <begin position="34"/>
        <end position="89"/>
    </location>
</feature>
<dbReference type="CDD" id="cd00303">
    <property type="entry name" value="retropepsin_like"/>
    <property type="match status" value="1"/>
</dbReference>
<dbReference type="Pfam" id="PF03732">
    <property type="entry name" value="Retrotrans_gag"/>
    <property type="match status" value="1"/>
</dbReference>
<reference evidence="3" key="1">
    <citation type="submission" date="2018-02" db="EMBL/GenBank/DDBJ databases">
        <authorList>
            <person name="Cohen D.B."/>
            <person name="Kent A.D."/>
        </authorList>
    </citation>
    <scope>NUCLEOTIDE SEQUENCE</scope>
</reference>
<feature type="compositionally biased region" description="Acidic residues" evidence="1">
    <location>
        <begin position="54"/>
        <end position="70"/>
    </location>
</feature>
<feature type="compositionally biased region" description="Basic and acidic residues" evidence="1">
    <location>
        <begin position="79"/>
        <end position="89"/>
    </location>
</feature>
<organism evidence="3">
    <name type="scientific">Fagus sylvatica</name>
    <name type="common">Beechnut</name>
    <dbReference type="NCBI Taxonomy" id="28930"/>
    <lineage>
        <taxon>Eukaryota</taxon>
        <taxon>Viridiplantae</taxon>
        <taxon>Streptophyta</taxon>
        <taxon>Embryophyta</taxon>
        <taxon>Tracheophyta</taxon>
        <taxon>Spermatophyta</taxon>
        <taxon>Magnoliopsida</taxon>
        <taxon>eudicotyledons</taxon>
        <taxon>Gunneridae</taxon>
        <taxon>Pentapetalae</taxon>
        <taxon>rosids</taxon>
        <taxon>fabids</taxon>
        <taxon>Fagales</taxon>
        <taxon>Fagaceae</taxon>
        <taxon>Fagus</taxon>
    </lineage>
</organism>
<name>A0A2N9HTW7_FAGSY</name>
<dbReference type="Gene3D" id="2.40.70.10">
    <property type="entry name" value="Acid Proteases"/>
    <property type="match status" value="1"/>
</dbReference>
<dbReference type="PANTHER" id="PTHR35046">
    <property type="entry name" value="ZINC KNUCKLE (CCHC-TYPE) FAMILY PROTEIN"/>
    <property type="match status" value="1"/>
</dbReference>
<evidence type="ECO:0000256" key="1">
    <source>
        <dbReference type="SAM" id="MobiDB-lite"/>
    </source>
</evidence>
<dbReference type="EMBL" id="OIVN01004038">
    <property type="protein sequence ID" value="SPD15109.1"/>
    <property type="molecule type" value="Genomic_DNA"/>
</dbReference>
<dbReference type="AlphaFoldDB" id="A0A2N9HTW7"/>
<dbReference type="PANTHER" id="PTHR35046:SF9">
    <property type="entry name" value="RNA-DIRECTED DNA POLYMERASE"/>
    <property type="match status" value="1"/>
</dbReference>
<feature type="domain" description="Retrotransposon gag" evidence="2">
    <location>
        <begin position="117"/>
        <end position="216"/>
    </location>
</feature>
<gene>
    <name evidence="3" type="ORF">FSB_LOCUS42991</name>
</gene>
<dbReference type="InterPro" id="IPR021109">
    <property type="entry name" value="Peptidase_aspartic_dom_sf"/>
</dbReference>
<evidence type="ECO:0000313" key="3">
    <source>
        <dbReference type="EMBL" id="SPD15109.1"/>
    </source>
</evidence>